<dbReference type="Pfam" id="PF00356">
    <property type="entry name" value="LacI"/>
    <property type="match status" value="1"/>
</dbReference>
<evidence type="ECO:0000256" key="2">
    <source>
        <dbReference type="ARBA" id="ARBA00023125"/>
    </source>
</evidence>
<gene>
    <name evidence="5" type="ORF">T190607A01A_20816</name>
</gene>
<dbReference type="InterPro" id="IPR000843">
    <property type="entry name" value="HTH_LacI"/>
</dbReference>
<evidence type="ECO:0000256" key="3">
    <source>
        <dbReference type="ARBA" id="ARBA00023163"/>
    </source>
</evidence>
<dbReference type="InterPro" id="IPR028082">
    <property type="entry name" value="Peripla_BP_I"/>
</dbReference>
<dbReference type="Gene3D" id="3.40.50.2300">
    <property type="match status" value="2"/>
</dbReference>
<keyword evidence="6" id="KW-1185">Reference proteome</keyword>
<dbReference type="PANTHER" id="PTHR30146:SF109">
    <property type="entry name" value="HTH-TYPE TRANSCRIPTIONAL REGULATOR GALS"/>
    <property type="match status" value="1"/>
</dbReference>
<dbReference type="Gene3D" id="1.10.260.40">
    <property type="entry name" value="lambda repressor-like DNA-binding domains"/>
    <property type="match status" value="1"/>
</dbReference>
<name>A0ABM9P1M7_9FLAO</name>
<reference evidence="5 6" key="1">
    <citation type="submission" date="2024-05" db="EMBL/GenBank/DDBJ databases">
        <authorList>
            <person name="Duchaud E."/>
        </authorList>
    </citation>
    <scope>NUCLEOTIDE SEQUENCE [LARGE SCALE GENOMIC DNA]</scope>
    <source>
        <strain evidence="5">Ena-SAMPLE-TAB-13-05-2024-13:56:06:370-140302</strain>
    </source>
</reference>
<keyword evidence="1" id="KW-0805">Transcription regulation</keyword>
<dbReference type="CDD" id="cd01392">
    <property type="entry name" value="HTH_LacI"/>
    <property type="match status" value="1"/>
</dbReference>
<proteinExistence type="predicted"/>
<evidence type="ECO:0000313" key="6">
    <source>
        <dbReference type="Proteomes" id="UP001497416"/>
    </source>
</evidence>
<dbReference type="PROSITE" id="PS50932">
    <property type="entry name" value="HTH_LACI_2"/>
    <property type="match status" value="1"/>
</dbReference>
<sequence>MLNLFFYNLFFYNLYSFCIFLEINHKQVLMGKRLTLKDIAKEFNVSIATVSKAIQDKHDISSDLKKKILAYALENNYVPNQNALKLRGKQTKTIGVVIPSILNLFFAKVFAGIEKVASEHGYNLITCISNDSLDKEKIAIDMMVNGEVDGIIISVAKETQIKKDYKHFFKAMNTGVKLTMFDRVTDDVDCDKVIVDDFQGAYNATEYFVKTGCSNIALLSFISETSVGQYRIQGYKEALENNHITINKNLIIEVKEHDVDETETLLTLTLGSRKVDAILCLEETSAAIALDTIKRLGYKIPEDISIIAFTNGIITKYTTPKITTVSQHGVFMGEQSMTYLLNRLQGNHSQKEKEFTTKVIKTSLIQRQTTKKLS</sequence>
<evidence type="ECO:0000256" key="1">
    <source>
        <dbReference type="ARBA" id="ARBA00023015"/>
    </source>
</evidence>
<comment type="caution">
    <text evidence="5">The sequence shown here is derived from an EMBL/GenBank/DDBJ whole genome shotgun (WGS) entry which is preliminary data.</text>
</comment>
<accession>A0ABM9P1M7</accession>
<dbReference type="EMBL" id="CAXIXY010000004">
    <property type="protein sequence ID" value="CAL2087495.1"/>
    <property type="molecule type" value="Genomic_DNA"/>
</dbReference>
<evidence type="ECO:0000313" key="5">
    <source>
        <dbReference type="EMBL" id="CAL2087495.1"/>
    </source>
</evidence>
<dbReference type="InterPro" id="IPR010982">
    <property type="entry name" value="Lambda_DNA-bd_dom_sf"/>
</dbReference>
<feature type="domain" description="HTH lacI-type" evidence="4">
    <location>
        <begin position="34"/>
        <end position="88"/>
    </location>
</feature>
<dbReference type="InterPro" id="IPR046335">
    <property type="entry name" value="LacI/GalR-like_sensor"/>
</dbReference>
<dbReference type="SMART" id="SM00354">
    <property type="entry name" value="HTH_LACI"/>
    <property type="match status" value="1"/>
</dbReference>
<evidence type="ECO:0000259" key="4">
    <source>
        <dbReference type="PROSITE" id="PS50932"/>
    </source>
</evidence>
<protein>
    <submittedName>
        <fullName evidence="5">LacI family transcriptional regulator</fullName>
    </submittedName>
</protein>
<dbReference type="Proteomes" id="UP001497416">
    <property type="component" value="Unassembled WGS sequence"/>
</dbReference>
<dbReference type="CDD" id="cd06267">
    <property type="entry name" value="PBP1_LacI_sugar_binding-like"/>
    <property type="match status" value="1"/>
</dbReference>
<dbReference type="SUPFAM" id="SSF47413">
    <property type="entry name" value="lambda repressor-like DNA-binding domains"/>
    <property type="match status" value="1"/>
</dbReference>
<organism evidence="5 6">
    <name type="scientific">Tenacibaculum platacis</name>
    <dbReference type="NCBI Taxonomy" id="3137852"/>
    <lineage>
        <taxon>Bacteria</taxon>
        <taxon>Pseudomonadati</taxon>
        <taxon>Bacteroidota</taxon>
        <taxon>Flavobacteriia</taxon>
        <taxon>Flavobacteriales</taxon>
        <taxon>Flavobacteriaceae</taxon>
        <taxon>Tenacibaculum</taxon>
    </lineage>
</organism>
<keyword evidence="3" id="KW-0804">Transcription</keyword>
<dbReference type="PANTHER" id="PTHR30146">
    <property type="entry name" value="LACI-RELATED TRANSCRIPTIONAL REPRESSOR"/>
    <property type="match status" value="1"/>
</dbReference>
<dbReference type="Pfam" id="PF13377">
    <property type="entry name" value="Peripla_BP_3"/>
    <property type="match status" value="1"/>
</dbReference>
<dbReference type="SUPFAM" id="SSF53822">
    <property type="entry name" value="Periplasmic binding protein-like I"/>
    <property type="match status" value="1"/>
</dbReference>
<keyword evidence="2" id="KW-0238">DNA-binding</keyword>